<dbReference type="VEuPathDB" id="FungiDB:CH63R_09298"/>
<proteinExistence type="predicted"/>
<organism evidence="2 3">
    <name type="scientific">Colletotrichum higginsianum (strain IMI 349063)</name>
    <name type="common">Crucifer anthracnose fungus</name>
    <dbReference type="NCBI Taxonomy" id="759273"/>
    <lineage>
        <taxon>Eukaryota</taxon>
        <taxon>Fungi</taxon>
        <taxon>Dikarya</taxon>
        <taxon>Ascomycota</taxon>
        <taxon>Pezizomycotina</taxon>
        <taxon>Sordariomycetes</taxon>
        <taxon>Hypocreomycetidae</taxon>
        <taxon>Glomerellales</taxon>
        <taxon>Glomerellaceae</taxon>
        <taxon>Colletotrichum</taxon>
        <taxon>Colletotrichum destructivum species complex</taxon>
    </lineage>
</organism>
<evidence type="ECO:0000313" key="2">
    <source>
        <dbReference type="EMBL" id="CCF42915.1"/>
    </source>
</evidence>
<dbReference type="EMBL" id="CACQ02005729">
    <property type="protein sequence ID" value="CCF42915.1"/>
    <property type="molecule type" value="Genomic_DNA"/>
</dbReference>
<feature type="region of interest" description="Disordered" evidence="1">
    <location>
        <begin position="67"/>
        <end position="91"/>
    </location>
</feature>
<protein>
    <submittedName>
        <fullName evidence="2">Uncharacterized protein</fullName>
    </submittedName>
</protein>
<accession>H1VRQ9</accession>
<evidence type="ECO:0000313" key="3">
    <source>
        <dbReference type="Proteomes" id="UP000007174"/>
    </source>
</evidence>
<feature type="compositionally biased region" description="Basic and acidic residues" evidence="1">
    <location>
        <begin position="14"/>
        <end position="36"/>
    </location>
</feature>
<feature type="region of interest" description="Disordered" evidence="1">
    <location>
        <begin position="1"/>
        <end position="39"/>
    </location>
</feature>
<gene>
    <name evidence="2" type="ORF">CH063_12772</name>
</gene>
<dbReference type="AlphaFoldDB" id="H1VRQ9"/>
<dbReference type="Proteomes" id="UP000007174">
    <property type="component" value="Unassembled WGS sequence"/>
</dbReference>
<reference evidence="3" key="1">
    <citation type="journal article" date="2012" name="Nat. Genet.">
        <title>Lifestyle transitions in plant pathogenic Colletotrichum fungi deciphered by genome and transcriptome analyses.</title>
        <authorList>
            <person name="O'Connell R.J."/>
            <person name="Thon M.R."/>
            <person name="Hacquard S."/>
            <person name="Amyotte S.G."/>
            <person name="Kleemann J."/>
            <person name="Torres M.F."/>
            <person name="Damm U."/>
            <person name="Buiate E.A."/>
            <person name="Epstein L."/>
            <person name="Alkan N."/>
            <person name="Altmueller J."/>
            <person name="Alvarado-Balderrama L."/>
            <person name="Bauser C.A."/>
            <person name="Becker C."/>
            <person name="Birren B.W."/>
            <person name="Chen Z."/>
            <person name="Choi J."/>
            <person name="Crouch J.A."/>
            <person name="Duvick J.P."/>
            <person name="Farman M.A."/>
            <person name="Gan P."/>
            <person name="Heiman D."/>
            <person name="Henrissat B."/>
            <person name="Howard R.J."/>
            <person name="Kabbage M."/>
            <person name="Koch C."/>
            <person name="Kracher B."/>
            <person name="Kubo Y."/>
            <person name="Law A.D."/>
            <person name="Lebrun M.-H."/>
            <person name="Lee Y.-H."/>
            <person name="Miyara I."/>
            <person name="Moore N."/>
            <person name="Neumann U."/>
            <person name="Nordstroem K."/>
            <person name="Panaccione D.G."/>
            <person name="Panstruga R."/>
            <person name="Place M."/>
            <person name="Proctor R.H."/>
            <person name="Prusky D."/>
            <person name="Rech G."/>
            <person name="Reinhardt R."/>
            <person name="Rollins J.A."/>
            <person name="Rounsley S."/>
            <person name="Schardl C.L."/>
            <person name="Schwartz D.C."/>
            <person name="Shenoy N."/>
            <person name="Shirasu K."/>
            <person name="Sikhakolli U.R."/>
            <person name="Stueber K."/>
            <person name="Sukno S.A."/>
            <person name="Sweigard J.A."/>
            <person name="Takano Y."/>
            <person name="Takahara H."/>
            <person name="Trail F."/>
            <person name="van der Does H.C."/>
            <person name="Voll L.M."/>
            <person name="Will I."/>
            <person name="Young S."/>
            <person name="Zeng Q."/>
            <person name="Zhang J."/>
            <person name="Zhou S."/>
            <person name="Dickman M.B."/>
            <person name="Schulze-Lefert P."/>
            <person name="Ver Loren van Themaat E."/>
            <person name="Ma L.-J."/>
            <person name="Vaillancourt L.J."/>
        </authorList>
    </citation>
    <scope>NUCLEOTIDE SEQUENCE [LARGE SCALE GENOMIC DNA]</scope>
    <source>
        <strain evidence="3">IMI 349063</strain>
    </source>
</reference>
<evidence type="ECO:0000256" key="1">
    <source>
        <dbReference type="SAM" id="MobiDB-lite"/>
    </source>
</evidence>
<name>H1VRQ9_COLHI</name>
<feature type="compositionally biased region" description="Polar residues" evidence="1">
    <location>
        <begin position="76"/>
        <end position="87"/>
    </location>
</feature>
<feature type="compositionally biased region" description="Polar residues" evidence="1">
    <location>
        <begin position="1"/>
        <end position="12"/>
    </location>
</feature>
<dbReference type="HOGENOM" id="CLU_2120927_0_0_1"/>
<sequence length="114" mass="12807">MPSSGRTWQTSVPGEKRGLARDCDKTESTDIRKEKTSSPVISARHRSSLVLWVQYLLPLTAEEQTSGGQRFGRTLQLKNPRSAQRSRTACREPNFSSKVRIPRAVSALYPYLVS</sequence>